<reference evidence="3" key="1">
    <citation type="journal article" date="2018" name="Genome Biol.">
        <title>SKESA: strategic k-mer extension for scrupulous assemblies.</title>
        <authorList>
            <person name="Souvorov A."/>
            <person name="Agarwala R."/>
            <person name="Lipman D.J."/>
        </authorList>
    </citation>
    <scope>NUCLEOTIDE SEQUENCE</scope>
    <source>
        <strain evidence="3">AZ00058701</strain>
    </source>
</reference>
<comment type="caution">
    <text evidence="3">The sequence shown here is derived from an EMBL/GenBank/DDBJ whole genome shotgun (WGS) entry which is preliminary data.</text>
</comment>
<organism evidence="3 4">
    <name type="scientific">Legionella pneumophila</name>
    <dbReference type="NCBI Taxonomy" id="446"/>
    <lineage>
        <taxon>Bacteria</taxon>
        <taxon>Pseudomonadati</taxon>
        <taxon>Pseudomonadota</taxon>
        <taxon>Gammaproteobacteria</taxon>
        <taxon>Legionellales</taxon>
        <taxon>Legionellaceae</taxon>
        <taxon>Legionella</taxon>
    </lineage>
</organism>
<evidence type="ECO:0000313" key="3">
    <source>
        <dbReference type="EMBL" id="HAU1880148.1"/>
    </source>
</evidence>
<dbReference type="Proteomes" id="UP000866496">
    <property type="component" value="Unassembled WGS sequence"/>
</dbReference>
<feature type="transmembrane region" description="Helical" evidence="2">
    <location>
        <begin position="168"/>
        <end position="190"/>
    </location>
</feature>
<evidence type="ECO:0008006" key="5">
    <source>
        <dbReference type="Google" id="ProtNLM"/>
    </source>
</evidence>
<reference evidence="3" key="2">
    <citation type="submission" date="2019-10" db="EMBL/GenBank/DDBJ databases">
        <authorList>
            <consortium name="NCBI Pathogen Detection Project"/>
        </authorList>
    </citation>
    <scope>NUCLEOTIDE SEQUENCE</scope>
    <source>
        <strain evidence="3">AZ00058701</strain>
    </source>
</reference>
<feature type="transmembrane region" description="Helical" evidence="2">
    <location>
        <begin position="48"/>
        <end position="67"/>
    </location>
</feature>
<evidence type="ECO:0000256" key="1">
    <source>
        <dbReference type="SAM" id="MobiDB-lite"/>
    </source>
</evidence>
<sequence length="339" mass="36206">MVCREEKMAVSNKKNSEFTPSLRSHMIAALLSMGAAAIILWLASGMTLAAVIVDSFSLGFYIGFMLLMSAAPAVLASPVILPGLLLVVSGLFLGAVAATFAHRLKNNPSLPQNNNGNGLINELTKDKSELLISHDDLQCQSNSLEGENTLSQQNEDNVTGEKFGFMKFWGSLGLTSFASSGATALLGWLATDFVVSLSIIPVFLLGMTLAIVLVPLSIGLSGIFALPAVTALMFALGGFATGVFAATLAAYFIADNQAQDHPVEPIIRSSMERQCKDQGSHQKILNGLKKDKLSANEEVINSDLNEQKSRGPKTSKSDTGVKEEHINTAEEYSFCGLRF</sequence>
<keyword evidence="2" id="KW-0472">Membrane</keyword>
<evidence type="ECO:0000256" key="2">
    <source>
        <dbReference type="SAM" id="Phobius"/>
    </source>
</evidence>
<keyword evidence="2" id="KW-1133">Transmembrane helix</keyword>
<dbReference type="EMBL" id="DACWHX010000008">
    <property type="protein sequence ID" value="HAU1880148.1"/>
    <property type="molecule type" value="Genomic_DNA"/>
</dbReference>
<feature type="transmembrane region" description="Helical" evidence="2">
    <location>
        <begin position="79"/>
        <end position="101"/>
    </location>
</feature>
<name>A0AAN5T1K3_LEGPN</name>
<protein>
    <recommendedName>
        <fullName evidence="5">Oleosin</fullName>
    </recommendedName>
</protein>
<accession>A0AAN5T1K3</accession>
<feature type="transmembrane region" description="Helical" evidence="2">
    <location>
        <begin position="232"/>
        <end position="254"/>
    </location>
</feature>
<evidence type="ECO:0000313" key="4">
    <source>
        <dbReference type="Proteomes" id="UP000866496"/>
    </source>
</evidence>
<proteinExistence type="predicted"/>
<feature type="region of interest" description="Disordered" evidence="1">
    <location>
        <begin position="301"/>
        <end position="323"/>
    </location>
</feature>
<dbReference type="AlphaFoldDB" id="A0AAN5T1K3"/>
<feature type="transmembrane region" description="Helical" evidence="2">
    <location>
        <begin position="202"/>
        <end position="226"/>
    </location>
</feature>
<keyword evidence="2" id="KW-0812">Transmembrane</keyword>
<gene>
    <name evidence="3" type="ORF">JBJ86_07830</name>
</gene>
<feature type="transmembrane region" description="Helical" evidence="2">
    <location>
        <begin position="21"/>
        <end position="42"/>
    </location>
</feature>
<feature type="compositionally biased region" description="Basic and acidic residues" evidence="1">
    <location>
        <begin position="305"/>
        <end position="323"/>
    </location>
</feature>